<evidence type="ECO:0000259" key="3">
    <source>
        <dbReference type="Pfam" id="PF04542"/>
    </source>
</evidence>
<evidence type="ECO:0000256" key="2">
    <source>
        <dbReference type="SAM" id="MobiDB-lite"/>
    </source>
</evidence>
<evidence type="ECO:0000259" key="4">
    <source>
        <dbReference type="Pfam" id="PF11790"/>
    </source>
</evidence>
<dbReference type="Proteomes" id="UP001151002">
    <property type="component" value="Unassembled WGS sequence"/>
</dbReference>
<protein>
    <recommendedName>
        <fullName evidence="1">RNA polymerase sigma factor</fullName>
    </recommendedName>
</protein>
<keyword evidence="1" id="KW-0805">Transcription regulation</keyword>
<dbReference type="SUPFAM" id="SSF51445">
    <property type="entry name" value="(Trans)glycosidases"/>
    <property type="match status" value="1"/>
</dbReference>
<dbReference type="InterPro" id="IPR024655">
    <property type="entry name" value="Asl1_glyco_hydro_catalytic"/>
</dbReference>
<dbReference type="InterPro" id="IPR000838">
    <property type="entry name" value="RNA_pol_sigma70_ECF_CS"/>
</dbReference>
<keyword evidence="1" id="KW-0804">Transcription</keyword>
<keyword evidence="1" id="KW-0731">Sigma factor</keyword>
<feature type="region of interest" description="Disordered" evidence="2">
    <location>
        <begin position="338"/>
        <end position="381"/>
    </location>
</feature>
<organism evidence="5 6">
    <name type="scientific">Paractinoplanes pyxinae</name>
    <dbReference type="NCBI Taxonomy" id="2997416"/>
    <lineage>
        <taxon>Bacteria</taxon>
        <taxon>Bacillati</taxon>
        <taxon>Actinomycetota</taxon>
        <taxon>Actinomycetes</taxon>
        <taxon>Micromonosporales</taxon>
        <taxon>Micromonosporaceae</taxon>
        <taxon>Paractinoplanes</taxon>
    </lineage>
</organism>
<dbReference type="InterPro" id="IPR014284">
    <property type="entry name" value="RNA_pol_sigma-70_dom"/>
</dbReference>
<comment type="similarity">
    <text evidence="1">Belongs to the sigma-70 factor family. ECF subfamily.</text>
</comment>
<keyword evidence="1" id="KW-0238">DNA-binding</keyword>
<dbReference type="Gene3D" id="3.20.20.80">
    <property type="entry name" value="Glycosidases"/>
    <property type="match status" value="1"/>
</dbReference>
<dbReference type="Gene3D" id="1.10.1740.10">
    <property type="match status" value="1"/>
</dbReference>
<evidence type="ECO:0000313" key="6">
    <source>
        <dbReference type="Proteomes" id="UP001151002"/>
    </source>
</evidence>
<proteinExistence type="inferred from homology"/>
<sequence length="632" mass="67353">MAEQPDITVVIAARAGDPVAVDRLVAGYLPLVYTIVGRALEGHADVDDVVQDVMLRVLRNLGDLRDPEAFRSWLVAITVRQVRERFRARRGAPEALVHEDVRDPGADFTDLAITRLELSGQRRETAEATRWLDEDNRELLSLWWLEASGELTRDEIVEATEVTRQHAAVRIQRMKGQLETARVVVRSLVATPPCPDLQVLTAEWDGRPSPLWRKRIARHTRECRYCSPAWNGLVAAERLLAGMALVPLPAGLLGKGALASLGASGGGLAGAGAGGGGLTGGSVGAAKAGTAISAKHVAAKVGFSLSRKVLTAALSTTAVAGGAAAVVVTQKADPPPVTTAAVVAPKTTPPTRTPKAAPTSAKPSPSKTAAPKPKPTTPKAPPVVITAKASKKKGVGVWEFAPAKAALDDVGAGWYYNWSSNNRSMPGPADVEFVPMIWGQKNVTDATLAEAKKEGDVLLGFNEPDMGGQANMTVEAALDAWPKLQANGQRLGSPAVAFGGDTKGGWLDRFMTGAEQKGYRVDFITLHWYGSDFSAAAVDQFLGYVDAVHRRYNKPIWVTEYGLMNFSGTPKYPAQAQLVTFINGTTQGMKKRSYVERYAWFGLPAVGDSVDFGLYKDGDSPTEAGKAYRAAG</sequence>
<dbReference type="SUPFAM" id="SSF88946">
    <property type="entry name" value="Sigma2 domain of RNA polymerase sigma factors"/>
    <property type="match status" value="1"/>
</dbReference>
<dbReference type="PANTHER" id="PTHR34154">
    <property type="entry name" value="ALKALI-SENSITIVE LINKAGE PROTEIN 1"/>
    <property type="match status" value="1"/>
</dbReference>
<accession>A0ABT4BFG9</accession>
<feature type="domain" description="RNA polymerase sigma-70 region 2" evidence="3">
    <location>
        <begin position="24"/>
        <end position="90"/>
    </location>
</feature>
<dbReference type="InterPro" id="IPR017853">
    <property type="entry name" value="GH"/>
</dbReference>
<dbReference type="EMBL" id="JAPNTZ010000025">
    <property type="protein sequence ID" value="MCY1145289.1"/>
    <property type="molecule type" value="Genomic_DNA"/>
</dbReference>
<evidence type="ECO:0000313" key="5">
    <source>
        <dbReference type="EMBL" id="MCY1145289.1"/>
    </source>
</evidence>
<feature type="compositionally biased region" description="Low complexity" evidence="2">
    <location>
        <begin position="353"/>
        <end position="371"/>
    </location>
</feature>
<reference evidence="5" key="1">
    <citation type="submission" date="2022-11" db="EMBL/GenBank/DDBJ databases">
        <authorList>
            <person name="Somphong A."/>
            <person name="Phongsopitanun W."/>
        </authorList>
    </citation>
    <scope>NUCLEOTIDE SEQUENCE</scope>
    <source>
        <strain evidence="5">Pm04-4</strain>
    </source>
</reference>
<keyword evidence="6" id="KW-1185">Reference proteome</keyword>
<feature type="domain" description="Asl1-like glycosyl hydrolase catalytic" evidence="4">
    <location>
        <begin position="411"/>
        <end position="628"/>
    </location>
</feature>
<dbReference type="NCBIfam" id="TIGR02937">
    <property type="entry name" value="sigma70-ECF"/>
    <property type="match status" value="1"/>
</dbReference>
<dbReference type="PROSITE" id="PS01063">
    <property type="entry name" value="SIGMA70_ECF"/>
    <property type="match status" value="1"/>
</dbReference>
<feature type="compositionally biased region" description="Pro residues" evidence="2">
    <location>
        <begin position="372"/>
        <end position="381"/>
    </location>
</feature>
<comment type="caution">
    <text evidence="5">The sequence shown here is derived from an EMBL/GenBank/DDBJ whole genome shotgun (WGS) entry which is preliminary data.</text>
</comment>
<name>A0ABT4BFG9_9ACTN</name>
<dbReference type="InterPro" id="IPR007627">
    <property type="entry name" value="RNA_pol_sigma70_r2"/>
</dbReference>
<gene>
    <name evidence="5" type="ORF">OWR29_45435</name>
</gene>
<dbReference type="PANTHER" id="PTHR34154:SF3">
    <property type="entry name" value="ALKALI-SENSITIVE LINKAGE PROTEIN 1"/>
    <property type="match status" value="1"/>
</dbReference>
<dbReference type="RefSeq" id="WP_267569902.1">
    <property type="nucleotide sequence ID" value="NZ_JAPNTZ010000025.1"/>
</dbReference>
<dbReference type="InterPro" id="IPR053183">
    <property type="entry name" value="ASL1"/>
</dbReference>
<dbReference type="InterPro" id="IPR013325">
    <property type="entry name" value="RNA_pol_sigma_r2"/>
</dbReference>
<dbReference type="Pfam" id="PF04542">
    <property type="entry name" value="Sigma70_r2"/>
    <property type="match status" value="1"/>
</dbReference>
<dbReference type="Pfam" id="PF11790">
    <property type="entry name" value="Glyco_hydro_cc"/>
    <property type="match status" value="1"/>
</dbReference>
<evidence type="ECO:0000256" key="1">
    <source>
        <dbReference type="RuleBase" id="RU000716"/>
    </source>
</evidence>